<dbReference type="PRINTS" id="PR00081">
    <property type="entry name" value="GDHRDH"/>
</dbReference>
<accession>A0ABU1FEX3</accession>
<dbReference type="Gene3D" id="3.40.50.720">
    <property type="entry name" value="NAD(P)-binding Rossmann-like Domain"/>
    <property type="match status" value="1"/>
</dbReference>
<evidence type="ECO:0000313" key="4">
    <source>
        <dbReference type="Proteomes" id="UP001247754"/>
    </source>
</evidence>
<dbReference type="PANTHER" id="PTHR24321">
    <property type="entry name" value="DEHYDROGENASES, SHORT CHAIN"/>
    <property type="match status" value="1"/>
</dbReference>
<evidence type="ECO:0000256" key="1">
    <source>
        <dbReference type="ARBA" id="ARBA00006484"/>
    </source>
</evidence>
<organism evidence="3 4">
    <name type="scientific">Ruixingdingia sedimenti</name>
    <dbReference type="NCBI Taxonomy" id="3073604"/>
    <lineage>
        <taxon>Bacteria</taxon>
        <taxon>Pseudomonadati</taxon>
        <taxon>Pseudomonadota</taxon>
        <taxon>Alphaproteobacteria</taxon>
        <taxon>Rhodobacterales</taxon>
        <taxon>Paracoccaceae</taxon>
        <taxon>Ruixingdingia</taxon>
    </lineage>
</organism>
<dbReference type="CDD" id="cd05233">
    <property type="entry name" value="SDR_c"/>
    <property type="match status" value="1"/>
</dbReference>
<dbReference type="Pfam" id="PF13561">
    <property type="entry name" value="adh_short_C2"/>
    <property type="match status" value="1"/>
</dbReference>
<keyword evidence="2 3" id="KW-0560">Oxidoreductase</keyword>
<dbReference type="EC" id="1.-.-.-" evidence="3"/>
<dbReference type="RefSeq" id="WP_310459551.1">
    <property type="nucleotide sequence ID" value="NZ_JAVKPH010000081.1"/>
</dbReference>
<dbReference type="PROSITE" id="PS00061">
    <property type="entry name" value="ADH_SHORT"/>
    <property type="match status" value="1"/>
</dbReference>
<reference evidence="3 4" key="1">
    <citation type="submission" date="2023-09" db="EMBL/GenBank/DDBJ databases">
        <title>Xinfangfangia sedmenti sp. nov., isolated the sedment.</title>
        <authorList>
            <person name="Xu L."/>
        </authorList>
    </citation>
    <scope>NUCLEOTIDE SEQUENCE [LARGE SCALE GENOMIC DNA]</scope>
    <source>
        <strain evidence="3 4">LG-4</strain>
    </source>
</reference>
<keyword evidence="4" id="KW-1185">Reference proteome</keyword>
<dbReference type="InterPro" id="IPR002347">
    <property type="entry name" value="SDR_fam"/>
</dbReference>
<dbReference type="EMBL" id="JAVKPH010000081">
    <property type="protein sequence ID" value="MDR5655459.1"/>
    <property type="molecule type" value="Genomic_DNA"/>
</dbReference>
<dbReference type="PRINTS" id="PR00080">
    <property type="entry name" value="SDRFAMILY"/>
</dbReference>
<dbReference type="GO" id="GO:0016491">
    <property type="term" value="F:oxidoreductase activity"/>
    <property type="evidence" value="ECO:0007669"/>
    <property type="project" value="UniProtKB-KW"/>
</dbReference>
<dbReference type="PANTHER" id="PTHR24321:SF8">
    <property type="entry name" value="ESTRADIOL 17-BETA-DEHYDROGENASE 8-RELATED"/>
    <property type="match status" value="1"/>
</dbReference>
<proteinExistence type="inferred from homology"/>
<name>A0ABU1FEX3_9RHOB</name>
<protein>
    <submittedName>
        <fullName evidence="3">SDR family oxidoreductase</fullName>
        <ecNumber evidence="3">1.-.-.-</ecNumber>
    </submittedName>
</protein>
<comment type="similarity">
    <text evidence="1">Belongs to the short-chain dehydrogenases/reductases (SDR) family.</text>
</comment>
<dbReference type="SUPFAM" id="SSF51735">
    <property type="entry name" value="NAD(P)-binding Rossmann-fold domains"/>
    <property type="match status" value="1"/>
</dbReference>
<dbReference type="Proteomes" id="UP001247754">
    <property type="component" value="Unassembled WGS sequence"/>
</dbReference>
<dbReference type="InterPro" id="IPR036291">
    <property type="entry name" value="NAD(P)-bd_dom_sf"/>
</dbReference>
<comment type="caution">
    <text evidence="3">The sequence shown here is derived from an EMBL/GenBank/DDBJ whole genome shotgun (WGS) entry which is preliminary data.</text>
</comment>
<evidence type="ECO:0000313" key="3">
    <source>
        <dbReference type="EMBL" id="MDR5655459.1"/>
    </source>
</evidence>
<dbReference type="InterPro" id="IPR020904">
    <property type="entry name" value="Sc_DH/Rdtase_CS"/>
</dbReference>
<evidence type="ECO:0000256" key="2">
    <source>
        <dbReference type="ARBA" id="ARBA00023002"/>
    </source>
</evidence>
<gene>
    <name evidence="3" type="ORF">RGD00_22915</name>
</gene>
<sequence>MRRFDGKTVLVTGGGSGIGAATVRRLAQEGANVAVVDLDKAAAQATIDAFGGGGLIALGADVADAAEVGQAFSDARVRFGKVDHLVNAAGIRGVGNALDTTDAGWRRNMSVNLDGSFNCCRAYAQAAEEGGHGGAIVNISSQAGLEGLPNRLPYVTSKHGVIGLTRAVAMDLARKGIRVNAVAPGIVNSPFTQTLFADPAIAARMRAAHPIGREGQPEEIAAVIAFLLSEDASFMTGAIVPVDGGITAGAASF</sequence>